<sequence length="232" mass="26813">MCVFCTTEGSNIKGRGRGRGWGSKFKWSWSLPPSTQQWLRLQPCFEKVMLSEKATAWCFTGTDGEMHACENMHWCFASMDGDMHCMCSATEDGDMHWYFANVDGDMHCMCFASEAGDMHSLFRAREPCTAGHKIPNILRHKFSNMFAVSESKRLPPEKINLLICYVLVLTLFSDEFRTDYTDIAKDLSMNILPVRQLYEHLGCKISRQKNIMYATLPVPLKFPELRLRKRKR</sequence>
<dbReference type="InterPro" id="IPR009668">
    <property type="entry name" value="RNA_pol-assoc_fac_A49-like"/>
</dbReference>
<evidence type="ECO:0000256" key="5">
    <source>
        <dbReference type="ARBA" id="ARBA00023242"/>
    </source>
</evidence>
<dbReference type="Proteomes" id="UP000289340">
    <property type="component" value="Chromosome 9"/>
</dbReference>
<dbReference type="GO" id="GO:0003677">
    <property type="term" value="F:DNA binding"/>
    <property type="evidence" value="ECO:0007669"/>
    <property type="project" value="InterPro"/>
</dbReference>
<dbReference type="GO" id="GO:0000428">
    <property type="term" value="C:DNA-directed RNA polymerase complex"/>
    <property type="evidence" value="ECO:0007669"/>
    <property type="project" value="UniProtKB-KW"/>
</dbReference>
<comment type="similarity">
    <text evidence="2">Belongs to the eukaryotic RPA49/POLR1E RNA polymerase subunit family.</text>
</comment>
<comment type="subcellular location">
    <subcellularLocation>
        <location evidence="1">Nucleus</location>
        <location evidence="1">Nucleolus</location>
    </subcellularLocation>
</comment>
<evidence type="ECO:0000256" key="4">
    <source>
        <dbReference type="ARBA" id="ARBA00023163"/>
    </source>
</evidence>
<dbReference type="PANTHER" id="PTHR14440">
    <property type="entry name" value="DNA-DIRECTED RNA POLYMERASE I SUBUNIT RPA49"/>
    <property type="match status" value="1"/>
</dbReference>
<organism evidence="6 7">
    <name type="scientific">Glycine soja</name>
    <name type="common">Wild soybean</name>
    <dbReference type="NCBI Taxonomy" id="3848"/>
    <lineage>
        <taxon>Eukaryota</taxon>
        <taxon>Viridiplantae</taxon>
        <taxon>Streptophyta</taxon>
        <taxon>Embryophyta</taxon>
        <taxon>Tracheophyta</taxon>
        <taxon>Spermatophyta</taxon>
        <taxon>Magnoliopsida</taxon>
        <taxon>eudicotyledons</taxon>
        <taxon>Gunneridae</taxon>
        <taxon>Pentapetalae</taxon>
        <taxon>rosids</taxon>
        <taxon>fabids</taxon>
        <taxon>Fabales</taxon>
        <taxon>Fabaceae</taxon>
        <taxon>Papilionoideae</taxon>
        <taxon>50 kb inversion clade</taxon>
        <taxon>NPAAA clade</taxon>
        <taxon>indigoferoid/millettioid clade</taxon>
        <taxon>Phaseoleae</taxon>
        <taxon>Glycine</taxon>
        <taxon>Glycine subgen. Soja</taxon>
    </lineage>
</organism>
<reference evidence="6 7" key="1">
    <citation type="submission" date="2018-09" db="EMBL/GenBank/DDBJ databases">
        <title>A high-quality reference genome of wild soybean provides a powerful tool to mine soybean genomes.</title>
        <authorList>
            <person name="Xie M."/>
            <person name="Chung C.Y.L."/>
            <person name="Li M.-W."/>
            <person name="Wong F.-L."/>
            <person name="Chan T.-F."/>
            <person name="Lam H.-M."/>
        </authorList>
    </citation>
    <scope>NUCLEOTIDE SEQUENCE [LARGE SCALE GENOMIC DNA]</scope>
    <source>
        <strain evidence="7">cv. W05</strain>
        <tissue evidence="6">Hypocotyl of etiolated seedlings</tissue>
    </source>
</reference>
<name>A0A445IXB4_GLYSO</name>
<evidence type="ECO:0000313" key="7">
    <source>
        <dbReference type="Proteomes" id="UP000289340"/>
    </source>
</evidence>
<keyword evidence="3" id="KW-0240">DNA-directed RNA polymerase</keyword>
<dbReference type="AlphaFoldDB" id="A0A445IXB4"/>
<evidence type="ECO:0000256" key="1">
    <source>
        <dbReference type="ARBA" id="ARBA00004604"/>
    </source>
</evidence>
<protein>
    <submittedName>
        <fullName evidence="6">Uncharacterized protein</fullName>
    </submittedName>
</protein>
<accession>A0A445IXB4</accession>
<keyword evidence="4" id="KW-0804">Transcription</keyword>
<evidence type="ECO:0000256" key="2">
    <source>
        <dbReference type="ARBA" id="ARBA00009430"/>
    </source>
</evidence>
<evidence type="ECO:0000256" key="3">
    <source>
        <dbReference type="ARBA" id="ARBA00022478"/>
    </source>
</evidence>
<gene>
    <name evidence="6" type="ORF">D0Y65_023305</name>
</gene>
<comment type="caution">
    <text evidence="6">The sequence shown here is derived from an EMBL/GenBank/DDBJ whole genome shotgun (WGS) entry which is preliminary data.</text>
</comment>
<keyword evidence="5" id="KW-0539">Nucleus</keyword>
<dbReference type="EMBL" id="QZWG01000009">
    <property type="protein sequence ID" value="RZB90812.1"/>
    <property type="molecule type" value="Genomic_DNA"/>
</dbReference>
<dbReference type="Pfam" id="PF06870">
    <property type="entry name" value="RNA_pol_I_A49"/>
    <property type="match status" value="1"/>
</dbReference>
<evidence type="ECO:0000313" key="6">
    <source>
        <dbReference type="EMBL" id="RZB90812.1"/>
    </source>
</evidence>
<proteinExistence type="inferred from homology"/>
<keyword evidence="7" id="KW-1185">Reference proteome</keyword>
<dbReference type="GO" id="GO:0005730">
    <property type="term" value="C:nucleolus"/>
    <property type="evidence" value="ECO:0007669"/>
    <property type="project" value="UniProtKB-SubCell"/>
</dbReference>
<dbReference type="GO" id="GO:0006351">
    <property type="term" value="P:DNA-templated transcription"/>
    <property type="evidence" value="ECO:0007669"/>
    <property type="project" value="InterPro"/>
</dbReference>